<feature type="transmembrane region" description="Helical" evidence="1">
    <location>
        <begin position="173"/>
        <end position="196"/>
    </location>
</feature>
<evidence type="ECO:0000313" key="3">
    <source>
        <dbReference type="Proteomes" id="UP000290624"/>
    </source>
</evidence>
<organism evidence="2 3">
    <name type="scientific">Propioniciclava flava</name>
    <dbReference type="NCBI Taxonomy" id="2072026"/>
    <lineage>
        <taxon>Bacteria</taxon>
        <taxon>Bacillati</taxon>
        <taxon>Actinomycetota</taxon>
        <taxon>Actinomycetes</taxon>
        <taxon>Propionibacteriales</taxon>
        <taxon>Propionibacteriaceae</taxon>
        <taxon>Propioniciclava</taxon>
    </lineage>
</organism>
<feature type="transmembrane region" description="Helical" evidence="1">
    <location>
        <begin position="31"/>
        <end position="49"/>
    </location>
</feature>
<accession>A0A4Q2EGT5</accession>
<gene>
    <name evidence="2" type="ORF">C1706_06410</name>
</gene>
<dbReference type="Proteomes" id="UP000290624">
    <property type="component" value="Unassembled WGS sequence"/>
</dbReference>
<evidence type="ECO:0008006" key="4">
    <source>
        <dbReference type="Google" id="ProtNLM"/>
    </source>
</evidence>
<dbReference type="OrthoDB" id="64737at2"/>
<keyword evidence="1" id="KW-0472">Membrane</keyword>
<proteinExistence type="predicted"/>
<evidence type="ECO:0000313" key="2">
    <source>
        <dbReference type="EMBL" id="RXW32767.1"/>
    </source>
</evidence>
<dbReference type="InterPro" id="IPR009781">
    <property type="entry name" value="DUF1345"/>
</dbReference>
<protein>
    <recommendedName>
        <fullName evidence="4">DUF1345 domain-containing protein</fullName>
    </recommendedName>
</protein>
<keyword evidence="3" id="KW-1185">Reference proteome</keyword>
<feature type="transmembrane region" description="Helical" evidence="1">
    <location>
        <begin position="100"/>
        <end position="118"/>
    </location>
</feature>
<feature type="transmembrane region" description="Helical" evidence="1">
    <location>
        <begin position="7"/>
        <end position="25"/>
    </location>
</feature>
<name>A0A4Q2EGT5_9ACTN</name>
<dbReference type="Pfam" id="PF07077">
    <property type="entry name" value="DUF1345"/>
    <property type="match status" value="1"/>
</dbReference>
<comment type="caution">
    <text evidence="2">The sequence shown here is derived from an EMBL/GenBank/DDBJ whole genome shotgun (WGS) entry which is preliminary data.</text>
</comment>
<sequence length="200" mass="21642">MKARTSIIIETLLQLSLTLSGLYVVLMSGPAGSLVWCLIAATYVIFRLVRLRVPGRDRTTTARSIRTRLAFALLASAVGLTGALNAVITPADYGFDEVAVPMILLAWAVLHFGYSDVYRDEAAMALARGETPAIEFAGDATPEPSDYVYFAFTLGISFATSDSSVITPHMRRIVTWHGVLSFLYNTAIVGVAINLITSYS</sequence>
<dbReference type="EMBL" id="PPCV01000003">
    <property type="protein sequence ID" value="RXW32767.1"/>
    <property type="molecule type" value="Genomic_DNA"/>
</dbReference>
<keyword evidence="1" id="KW-0812">Transmembrane</keyword>
<dbReference type="AlphaFoldDB" id="A0A4Q2EGT5"/>
<dbReference type="RefSeq" id="WP_129458379.1">
    <property type="nucleotide sequence ID" value="NZ_PPCV01000003.1"/>
</dbReference>
<evidence type="ECO:0000256" key="1">
    <source>
        <dbReference type="SAM" id="Phobius"/>
    </source>
</evidence>
<reference evidence="2 3" key="1">
    <citation type="submission" date="2018-01" db="EMBL/GenBank/DDBJ databases">
        <title>Lactibacter flavus gen. nov., sp. nov., a novel bacterium of the family Propionibacteriaceae isolated from raw milk and dairy products.</title>
        <authorList>
            <person name="Wenning M."/>
            <person name="Breitenwieser F."/>
            <person name="Huptas C."/>
            <person name="von Neubeck M."/>
            <person name="Busse H.-J."/>
            <person name="Scherer S."/>
        </authorList>
    </citation>
    <scope>NUCLEOTIDE SEQUENCE [LARGE SCALE GENOMIC DNA]</scope>
    <source>
        <strain evidence="2 3">VG341</strain>
    </source>
</reference>
<feature type="transmembrane region" description="Helical" evidence="1">
    <location>
        <begin position="69"/>
        <end position="88"/>
    </location>
</feature>
<keyword evidence="1" id="KW-1133">Transmembrane helix</keyword>